<dbReference type="OrthoDB" id="2200301at2"/>
<keyword evidence="5" id="KW-0812">Transmembrane</keyword>
<evidence type="ECO:0000256" key="1">
    <source>
        <dbReference type="ARBA" id="ARBA00004162"/>
    </source>
</evidence>
<dbReference type="EMBL" id="CP033898">
    <property type="protein sequence ID" value="AZA09157.1"/>
    <property type="molecule type" value="Genomic_DNA"/>
</dbReference>
<feature type="compositionally biased region" description="Low complexity" evidence="10">
    <location>
        <begin position="91"/>
        <end position="107"/>
    </location>
</feature>
<keyword evidence="9" id="KW-0472">Membrane</keyword>
<proteinExistence type="inferred from homology"/>
<evidence type="ECO:0000256" key="2">
    <source>
        <dbReference type="ARBA" id="ARBA00006742"/>
    </source>
</evidence>
<keyword evidence="4" id="KW-1003">Cell membrane</keyword>
<evidence type="ECO:0000313" key="11">
    <source>
        <dbReference type="EMBL" id="AZA09157.1"/>
    </source>
</evidence>
<protein>
    <submittedName>
        <fullName evidence="11">Preprotein translocase subunit YajC</fullName>
    </submittedName>
</protein>
<dbReference type="SMART" id="SM01323">
    <property type="entry name" value="YajC"/>
    <property type="match status" value="1"/>
</dbReference>
<evidence type="ECO:0000256" key="9">
    <source>
        <dbReference type="ARBA" id="ARBA00023136"/>
    </source>
</evidence>
<keyword evidence="3" id="KW-0813">Transport</keyword>
<evidence type="ECO:0000256" key="4">
    <source>
        <dbReference type="ARBA" id="ARBA00022475"/>
    </source>
</evidence>
<comment type="subcellular location">
    <subcellularLocation>
        <location evidence="1">Cell membrane</location>
        <topology evidence="1">Single-pass membrane protein</topology>
    </subcellularLocation>
</comment>
<comment type="similarity">
    <text evidence="2">Belongs to the YajC family.</text>
</comment>
<dbReference type="Proteomes" id="UP000271426">
    <property type="component" value="Chromosome"/>
</dbReference>
<gene>
    <name evidence="11" type="ORF">CPPEL_05185</name>
</gene>
<dbReference type="PANTHER" id="PTHR33909">
    <property type="entry name" value="SEC TRANSLOCON ACCESSORY COMPLEX SUBUNIT YAJC"/>
    <property type="match status" value="1"/>
</dbReference>
<organism evidence="11 12">
    <name type="scientific">Corynebacterium pseudopelargi</name>
    <dbReference type="NCBI Taxonomy" id="2080757"/>
    <lineage>
        <taxon>Bacteria</taxon>
        <taxon>Bacillati</taxon>
        <taxon>Actinomycetota</taxon>
        <taxon>Actinomycetes</taxon>
        <taxon>Mycobacteriales</taxon>
        <taxon>Corynebacteriaceae</taxon>
        <taxon>Corynebacterium</taxon>
    </lineage>
</organism>
<evidence type="ECO:0000256" key="5">
    <source>
        <dbReference type="ARBA" id="ARBA00022692"/>
    </source>
</evidence>
<dbReference type="GO" id="GO:0005886">
    <property type="term" value="C:plasma membrane"/>
    <property type="evidence" value="ECO:0007669"/>
    <property type="project" value="UniProtKB-SubCell"/>
</dbReference>
<name>A0A3G6IUB0_9CORY</name>
<dbReference type="AlphaFoldDB" id="A0A3G6IUB0"/>
<dbReference type="Pfam" id="PF02699">
    <property type="entry name" value="YajC"/>
    <property type="match status" value="1"/>
</dbReference>
<dbReference type="KEGG" id="cpso:CPPEL_05185"/>
<sequence>MNLLLLILLLVVLILPTMMMQRRQRRELARIQQVQEDLVIGDHVVSNAGLHAVVRGIDDTTVELETSPSNISVWEKAAIVRNLSQDERESAQAQQVAQPVEEAPEAPLRSEQDPGEQPQR</sequence>
<keyword evidence="6" id="KW-0653">Protein transport</keyword>
<feature type="region of interest" description="Disordered" evidence="10">
    <location>
        <begin position="85"/>
        <end position="120"/>
    </location>
</feature>
<dbReference type="PANTHER" id="PTHR33909:SF1">
    <property type="entry name" value="SEC TRANSLOCON ACCESSORY COMPLEX SUBUNIT YAJC"/>
    <property type="match status" value="1"/>
</dbReference>
<reference evidence="11 12" key="1">
    <citation type="submission" date="2018-11" db="EMBL/GenBank/DDBJ databases">
        <authorList>
            <person name="Kleinhagauer T."/>
            <person name="Glaeser S.P."/>
            <person name="Spergser J."/>
            <person name="Ruckert C."/>
            <person name="Kaempfer P."/>
            <person name="Busse H.-J."/>
        </authorList>
    </citation>
    <scope>NUCLEOTIDE SEQUENCE [LARGE SCALE GENOMIC DNA]</scope>
    <source>
        <strain evidence="11 12">812CH</strain>
    </source>
</reference>
<evidence type="ECO:0000256" key="3">
    <source>
        <dbReference type="ARBA" id="ARBA00022448"/>
    </source>
</evidence>
<evidence type="ECO:0000256" key="10">
    <source>
        <dbReference type="SAM" id="MobiDB-lite"/>
    </source>
</evidence>
<evidence type="ECO:0000256" key="6">
    <source>
        <dbReference type="ARBA" id="ARBA00022927"/>
    </source>
</evidence>
<keyword evidence="7" id="KW-1133">Transmembrane helix</keyword>
<dbReference type="GO" id="GO:0015031">
    <property type="term" value="P:protein transport"/>
    <property type="evidence" value="ECO:0007669"/>
    <property type="project" value="UniProtKB-KW"/>
</dbReference>
<evidence type="ECO:0000256" key="7">
    <source>
        <dbReference type="ARBA" id="ARBA00022989"/>
    </source>
</evidence>
<dbReference type="NCBIfam" id="TIGR00739">
    <property type="entry name" value="yajC"/>
    <property type="match status" value="1"/>
</dbReference>
<evidence type="ECO:0000313" key="12">
    <source>
        <dbReference type="Proteomes" id="UP000271426"/>
    </source>
</evidence>
<accession>A0A3G6IUB0</accession>
<dbReference type="InterPro" id="IPR003849">
    <property type="entry name" value="Preprotein_translocase_YajC"/>
</dbReference>
<keyword evidence="8" id="KW-0811">Translocation</keyword>
<evidence type="ECO:0000256" key="8">
    <source>
        <dbReference type="ARBA" id="ARBA00023010"/>
    </source>
</evidence>
<keyword evidence="12" id="KW-1185">Reference proteome</keyword>
<dbReference type="RefSeq" id="WP_123960119.1">
    <property type="nucleotide sequence ID" value="NZ_CP033898.1"/>
</dbReference>